<proteinExistence type="predicted"/>
<reference evidence="1 2" key="1">
    <citation type="submission" date="2017-03" db="EMBL/GenBank/DDBJ databases">
        <title>Genome Survey of Euroglyphus maynei.</title>
        <authorList>
            <person name="Arlian L.G."/>
            <person name="Morgan M.S."/>
            <person name="Rider S.D."/>
        </authorList>
    </citation>
    <scope>NUCLEOTIDE SEQUENCE [LARGE SCALE GENOMIC DNA]</scope>
    <source>
        <strain evidence="1">Arlian Lab</strain>
        <tissue evidence="1">Whole body</tissue>
    </source>
</reference>
<keyword evidence="2" id="KW-1185">Reference proteome</keyword>
<dbReference type="EMBL" id="MUJZ01010826">
    <property type="protein sequence ID" value="OTF81983.1"/>
    <property type="molecule type" value="Genomic_DNA"/>
</dbReference>
<evidence type="ECO:0000313" key="1">
    <source>
        <dbReference type="EMBL" id="OTF81983.1"/>
    </source>
</evidence>
<dbReference type="Proteomes" id="UP000194236">
    <property type="component" value="Unassembled WGS sequence"/>
</dbReference>
<name>A0A1Y3BQA2_EURMA</name>
<gene>
    <name evidence="1" type="ORF">BLA29_010810</name>
</gene>
<accession>A0A1Y3BQA2</accession>
<sequence length="12" mass="1515">MIKVLKKNEKRK</sequence>
<evidence type="ECO:0000313" key="2">
    <source>
        <dbReference type="Proteomes" id="UP000194236"/>
    </source>
</evidence>
<organism evidence="1 2">
    <name type="scientific">Euroglyphus maynei</name>
    <name type="common">Mayne's house dust mite</name>
    <dbReference type="NCBI Taxonomy" id="6958"/>
    <lineage>
        <taxon>Eukaryota</taxon>
        <taxon>Metazoa</taxon>
        <taxon>Ecdysozoa</taxon>
        <taxon>Arthropoda</taxon>
        <taxon>Chelicerata</taxon>
        <taxon>Arachnida</taxon>
        <taxon>Acari</taxon>
        <taxon>Acariformes</taxon>
        <taxon>Sarcoptiformes</taxon>
        <taxon>Astigmata</taxon>
        <taxon>Psoroptidia</taxon>
        <taxon>Analgoidea</taxon>
        <taxon>Pyroglyphidae</taxon>
        <taxon>Pyroglyphinae</taxon>
        <taxon>Euroglyphus</taxon>
    </lineage>
</organism>
<comment type="caution">
    <text evidence="1">The sequence shown here is derived from an EMBL/GenBank/DDBJ whole genome shotgun (WGS) entry which is preliminary data.</text>
</comment>
<protein>
    <submittedName>
        <fullName evidence="1">Uncharacterized protein</fullName>
    </submittedName>
</protein>